<protein>
    <submittedName>
        <fullName evidence="1">Uncharacterized protein</fullName>
    </submittedName>
</protein>
<name>A0A5E4M3L5_9HEMI</name>
<evidence type="ECO:0000313" key="1">
    <source>
        <dbReference type="EMBL" id="VVC25320.1"/>
    </source>
</evidence>
<dbReference type="EMBL" id="CABPRJ010000011">
    <property type="protein sequence ID" value="VVC25320.1"/>
    <property type="molecule type" value="Genomic_DNA"/>
</dbReference>
<reference evidence="1 2" key="1">
    <citation type="submission" date="2019-08" db="EMBL/GenBank/DDBJ databases">
        <authorList>
            <person name="Alioto T."/>
            <person name="Alioto T."/>
            <person name="Gomez Garrido J."/>
        </authorList>
    </citation>
    <scope>NUCLEOTIDE SEQUENCE [LARGE SCALE GENOMIC DNA]</scope>
</reference>
<proteinExistence type="predicted"/>
<accession>A0A5E4M3L5</accession>
<evidence type="ECO:0000313" key="2">
    <source>
        <dbReference type="Proteomes" id="UP000325440"/>
    </source>
</evidence>
<keyword evidence="2" id="KW-1185">Reference proteome</keyword>
<sequence length="61" mass="7055">MENSSTVFQESEKFIEYAKIDNDVTTSYTRSIDQIVTDKIALANVTSIEEDREGRKKMIQH</sequence>
<gene>
    <name evidence="1" type="ORF">CINCED_3A010654</name>
</gene>
<dbReference type="Proteomes" id="UP000325440">
    <property type="component" value="Unassembled WGS sequence"/>
</dbReference>
<dbReference type="AlphaFoldDB" id="A0A5E4M3L5"/>
<organism evidence="1 2">
    <name type="scientific">Cinara cedri</name>
    <dbReference type="NCBI Taxonomy" id="506608"/>
    <lineage>
        <taxon>Eukaryota</taxon>
        <taxon>Metazoa</taxon>
        <taxon>Ecdysozoa</taxon>
        <taxon>Arthropoda</taxon>
        <taxon>Hexapoda</taxon>
        <taxon>Insecta</taxon>
        <taxon>Pterygota</taxon>
        <taxon>Neoptera</taxon>
        <taxon>Paraneoptera</taxon>
        <taxon>Hemiptera</taxon>
        <taxon>Sternorrhyncha</taxon>
        <taxon>Aphidomorpha</taxon>
        <taxon>Aphidoidea</taxon>
        <taxon>Aphididae</taxon>
        <taxon>Lachninae</taxon>
        <taxon>Cinara</taxon>
    </lineage>
</organism>
<dbReference type="OrthoDB" id="6587103at2759"/>